<feature type="region of interest" description="Disordered" evidence="1">
    <location>
        <begin position="1"/>
        <end position="54"/>
    </location>
</feature>
<reference evidence="2 3" key="1">
    <citation type="journal article" date="2013" name="PLoS Genet.">
        <title>The genome and development-dependent transcriptomes of Pyronema confluens: a window into fungal evolution.</title>
        <authorList>
            <person name="Traeger S."/>
            <person name="Altegoer F."/>
            <person name="Freitag M."/>
            <person name="Gabaldon T."/>
            <person name="Kempken F."/>
            <person name="Kumar A."/>
            <person name="Marcet-Houben M."/>
            <person name="Poggeler S."/>
            <person name="Stajich J.E."/>
            <person name="Nowrousian M."/>
        </authorList>
    </citation>
    <scope>NUCLEOTIDE SEQUENCE [LARGE SCALE GENOMIC DNA]</scope>
    <source>
        <strain evidence="3">CBS 100304</strain>
        <tissue evidence="2">Vegetative mycelium</tissue>
    </source>
</reference>
<evidence type="ECO:0000313" key="2">
    <source>
        <dbReference type="EMBL" id="CCX04725.1"/>
    </source>
</evidence>
<dbReference type="EMBL" id="HF935215">
    <property type="protein sequence ID" value="CCX04725.1"/>
    <property type="molecule type" value="Genomic_DNA"/>
</dbReference>
<sequence length="302" mass="33258">MAPGRVLRESRKEEAPLFKHPNPSPPQSPSAKLSTRQPQPVHHHTNNCLSSPPSTLTDTVITMSTTKNISKNVTERKALAAKSTNNHLAATTVFKGKRSFDTIAKDDASNAVPAGAMKRTKAAHADFTHPERKAMMAKAKENHPATKISVAVSRKGKRSFDDTTSKDDGSNDLSTRTMKRTKPTHADFIHPERKAMMAKAKENHPATKISVAVSRKGKRSFDAITSKDNAGSKAPVSETKRTKVVHFDVTPKGTMTYPERLNEAGRTWDILEKAAERKDWGCVKRNNGSWYGMAGVRYKGMM</sequence>
<feature type="compositionally biased region" description="Basic and acidic residues" evidence="1">
    <location>
        <begin position="158"/>
        <end position="169"/>
    </location>
</feature>
<organism evidence="2 3">
    <name type="scientific">Pyronema omphalodes (strain CBS 100304)</name>
    <name type="common">Pyronema confluens</name>
    <dbReference type="NCBI Taxonomy" id="1076935"/>
    <lineage>
        <taxon>Eukaryota</taxon>
        <taxon>Fungi</taxon>
        <taxon>Dikarya</taxon>
        <taxon>Ascomycota</taxon>
        <taxon>Pezizomycotina</taxon>
        <taxon>Pezizomycetes</taxon>
        <taxon>Pezizales</taxon>
        <taxon>Pyronemataceae</taxon>
        <taxon>Pyronema</taxon>
    </lineage>
</organism>
<dbReference type="Proteomes" id="UP000018144">
    <property type="component" value="Unassembled WGS sequence"/>
</dbReference>
<dbReference type="AlphaFoldDB" id="U4L3U2"/>
<name>U4L3U2_PYROM</name>
<feature type="compositionally biased region" description="Polar residues" evidence="1">
    <location>
        <begin position="29"/>
        <end position="38"/>
    </location>
</feature>
<gene>
    <name evidence="2" type="ORF">PCON_03389</name>
</gene>
<evidence type="ECO:0000313" key="3">
    <source>
        <dbReference type="Proteomes" id="UP000018144"/>
    </source>
</evidence>
<feature type="region of interest" description="Disordered" evidence="1">
    <location>
        <begin position="150"/>
        <end position="181"/>
    </location>
</feature>
<feature type="compositionally biased region" description="Basic and acidic residues" evidence="1">
    <location>
        <begin position="1"/>
        <end position="17"/>
    </location>
</feature>
<accession>U4L3U2</accession>
<protein>
    <submittedName>
        <fullName evidence="2">Uncharacterized protein</fullName>
    </submittedName>
</protein>
<proteinExistence type="predicted"/>
<evidence type="ECO:0000256" key="1">
    <source>
        <dbReference type="SAM" id="MobiDB-lite"/>
    </source>
</evidence>
<keyword evidence="3" id="KW-1185">Reference proteome</keyword>